<keyword evidence="4" id="KW-1185">Reference proteome</keyword>
<dbReference type="GeneID" id="112273662"/>
<reference evidence="2 4" key="1">
    <citation type="journal article" date="2008" name="Science">
        <title>The Physcomitrella genome reveals evolutionary insights into the conquest of land by plants.</title>
        <authorList>
            <person name="Rensing S."/>
            <person name="Lang D."/>
            <person name="Zimmer A."/>
            <person name="Terry A."/>
            <person name="Salamov A."/>
            <person name="Shapiro H."/>
            <person name="Nishiyama T."/>
            <person name="Perroud P.-F."/>
            <person name="Lindquist E."/>
            <person name="Kamisugi Y."/>
            <person name="Tanahashi T."/>
            <person name="Sakakibara K."/>
            <person name="Fujita T."/>
            <person name="Oishi K."/>
            <person name="Shin-I T."/>
            <person name="Kuroki Y."/>
            <person name="Toyoda A."/>
            <person name="Suzuki Y."/>
            <person name="Hashimoto A."/>
            <person name="Yamaguchi K."/>
            <person name="Sugano A."/>
            <person name="Kohara Y."/>
            <person name="Fujiyama A."/>
            <person name="Anterola A."/>
            <person name="Aoki S."/>
            <person name="Ashton N."/>
            <person name="Barbazuk W.B."/>
            <person name="Barker E."/>
            <person name="Bennetzen J."/>
            <person name="Bezanilla M."/>
            <person name="Blankenship R."/>
            <person name="Cho S.H."/>
            <person name="Dutcher S."/>
            <person name="Estelle M."/>
            <person name="Fawcett J.A."/>
            <person name="Gundlach H."/>
            <person name="Hanada K."/>
            <person name="Heyl A."/>
            <person name="Hicks K.A."/>
            <person name="Hugh J."/>
            <person name="Lohr M."/>
            <person name="Mayer K."/>
            <person name="Melkozernov A."/>
            <person name="Murata T."/>
            <person name="Nelson D."/>
            <person name="Pils B."/>
            <person name="Prigge M."/>
            <person name="Reiss B."/>
            <person name="Renner T."/>
            <person name="Rombauts S."/>
            <person name="Rushton P."/>
            <person name="Sanderfoot A."/>
            <person name="Schween G."/>
            <person name="Shiu S.-H."/>
            <person name="Stueber K."/>
            <person name="Theodoulou F.L."/>
            <person name="Tu H."/>
            <person name="Van de Peer Y."/>
            <person name="Verrier P.J."/>
            <person name="Waters E."/>
            <person name="Wood A."/>
            <person name="Yang L."/>
            <person name="Cove D."/>
            <person name="Cuming A."/>
            <person name="Hasebe M."/>
            <person name="Lucas S."/>
            <person name="Mishler D.B."/>
            <person name="Reski R."/>
            <person name="Grigoriev I."/>
            <person name="Quatrano R.S."/>
            <person name="Boore J.L."/>
        </authorList>
    </citation>
    <scope>NUCLEOTIDE SEQUENCE [LARGE SCALE GENOMIC DNA]</scope>
    <source>
        <strain evidence="3 4">cv. Gransden 2004</strain>
    </source>
</reference>
<dbReference type="Gramene" id="Pp3c20_18960V3.1">
    <property type="protein sequence ID" value="Pp3c20_18960V3.1"/>
    <property type="gene ID" value="Pp3c20_18960"/>
</dbReference>
<dbReference type="EnsemblPlants" id="Pp3c20_18960V3.1">
    <property type="protein sequence ID" value="Pp3c20_18960V3.1"/>
    <property type="gene ID" value="Pp3c20_18960"/>
</dbReference>
<evidence type="ECO:0000256" key="1">
    <source>
        <dbReference type="SAM" id="SignalP"/>
    </source>
</evidence>
<gene>
    <name evidence="3" type="primary">LOC112273662</name>
    <name evidence="2" type="ORF">PHYPA_025324</name>
</gene>
<evidence type="ECO:0008006" key="5">
    <source>
        <dbReference type="Google" id="ProtNLM"/>
    </source>
</evidence>
<proteinExistence type="predicted"/>
<dbReference type="Gramene" id="Pp3c20_18960V3.2">
    <property type="protein sequence ID" value="Pp3c20_18960V3.2"/>
    <property type="gene ID" value="Pp3c20_18960"/>
</dbReference>
<dbReference type="EnsemblPlants" id="Pp3c20_18960V3.3">
    <property type="protein sequence ID" value="Pp3c20_18960V3.3"/>
    <property type="gene ID" value="Pp3c20_18960"/>
</dbReference>
<reference evidence="3" key="3">
    <citation type="submission" date="2020-12" db="UniProtKB">
        <authorList>
            <consortium name="EnsemblPlants"/>
        </authorList>
    </citation>
    <scope>IDENTIFICATION</scope>
</reference>
<accession>A0A2K1IVT2</accession>
<dbReference type="EnsemblPlants" id="Pp3c20_18960V3.2">
    <property type="protein sequence ID" value="Pp3c20_18960V3.2"/>
    <property type="gene ID" value="Pp3c20_18960"/>
</dbReference>
<dbReference type="RefSeq" id="XP_024358452.1">
    <property type="nucleotide sequence ID" value="XM_024502684.2"/>
</dbReference>
<dbReference type="RefSeq" id="XP_073385600.1">
    <property type="nucleotide sequence ID" value="XM_073529499.1"/>
</dbReference>
<dbReference type="Proteomes" id="UP000006727">
    <property type="component" value="Chromosome 20"/>
</dbReference>
<sequence>MRHVRTSSTLNLKVLPTLLMALLVLNCCSSPACCVRIHGIPGTIIGRTLLQVNPGWDVTAITTLTSSTDVQVLCKREDVIVIDDPWWLKVHVWSTGMEGWVSDYFVLCRHTTGFCRVPFCT</sequence>
<evidence type="ECO:0000313" key="4">
    <source>
        <dbReference type="Proteomes" id="UP000006727"/>
    </source>
</evidence>
<feature type="signal peptide" evidence="1">
    <location>
        <begin position="1"/>
        <end position="34"/>
    </location>
</feature>
<name>A0A2K1IVT2_PHYPA</name>
<protein>
    <recommendedName>
        <fullName evidence="5">SH3b domain-containing protein</fullName>
    </recommendedName>
</protein>
<feature type="chain" id="PRO_5044576269" description="SH3b domain-containing protein" evidence="1">
    <location>
        <begin position="35"/>
        <end position="121"/>
    </location>
</feature>
<evidence type="ECO:0000313" key="2">
    <source>
        <dbReference type="EMBL" id="PNR33380.1"/>
    </source>
</evidence>
<reference evidence="2 4" key="2">
    <citation type="journal article" date="2018" name="Plant J.">
        <title>The Physcomitrella patens chromosome-scale assembly reveals moss genome structure and evolution.</title>
        <authorList>
            <person name="Lang D."/>
            <person name="Ullrich K.K."/>
            <person name="Murat F."/>
            <person name="Fuchs J."/>
            <person name="Jenkins J."/>
            <person name="Haas F.B."/>
            <person name="Piednoel M."/>
            <person name="Gundlach H."/>
            <person name="Van Bel M."/>
            <person name="Meyberg R."/>
            <person name="Vives C."/>
            <person name="Morata J."/>
            <person name="Symeonidi A."/>
            <person name="Hiss M."/>
            <person name="Muchero W."/>
            <person name="Kamisugi Y."/>
            <person name="Saleh O."/>
            <person name="Blanc G."/>
            <person name="Decker E.L."/>
            <person name="van Gessel N."/>
            <person name="Grimwood J."/>
            <person name="Hayes R.D."/>
            <person name="Graham S.W."/>
            <person name="Gunter L.E."/>
            <person name="McDaniel S.F."/>
            <person name="Hoernstein S.N.W."/>
            <person name="Larsson A."/>
            <person name="Li F.W."/>
            <person name="Perroud P.F."/>
            <person name="Phillips J."/>
            <person name="Ranjan P."/>
            <person name="Rokshar D.S."/>
            <person name="Rothfels C.J."/>
            <person name="Schneider L."/>
            <person name="Shu S."/>
            <person name="Stevenson D.W."/>
            <person name="Thummler F."/>
            <person name="Tillich M."/>
            <person name="Villarreal Aguilar J.C."/>
            <person name="Widiez T."/>
            <person name="Wong G.K."/>
            <person name="Wymore A."/>
            <person name="Zhang Y."/>
            <person name="Zimmer A.D."/>
            <person name="Quatrano R.S."/>
            <person name="Mayer K.F.X."/>
            <person name="Goodstein D."/>
            <person name="Casacuberta J.M."/>
            <person name="Vandepoele K."/>
            <person name="Reski R."/>
            <person name="Cuming A.C."/>
            <person name="Tuskan G.A."/>
            <person name="Maumus F."/>
            <person name="Salse J."/>
            <person name="Schmutz J."/>
            <person name="Rensing S.A."/>
        </authorList>
    </citation>
    <scope>NUCLEOTIDE SEQUENCE [LARGE SCALE GENOMIC DNA]</scope>
    <source>
        <strain evidence="3 4">cv. Gransden 2004</strain>
    </source>
</reference>
<keyword evidence="1" id="KW-0732">Signal</keyword>
<dbReference type="Gramene" id="Pp3c20_18960V3.3">
    <property type="protein sequence ID" value="Pp3c20_18960V3.3"/>
    <property type="gene ID" value="Pp3c20_18960"/>
</dbReference>
<dbReference type="EMBL" id="ABEU02000020">
    <property type="protein sequence ID" value="PNR33380.1"/>
    <property type="molecule type" value="Genomic_DNA"/>
</dbReference>
<organism evidence="2">
    <name type="scientific">Physcomitrium patens</name>
    <name type="common">Spreading-leaved earth moss</name>
    <name type="synonym">Physcomitrella patens</name>
    <dbReference type="NCBI Taxonomy" id="3218"/>
    <lineage>
        <taxon>Eukaryota</taxon>
        <taxon>Viridiplantae</taxon>
        <taxon>Streptophyta</taxon>
        <taxon>Embryophyta</taxon>
        <taxon>Bryophyta</taxon>
        <taxon>Bryophytina</taxon>
        <taxon>Bryopsida</taxon>
        <taxon>Funariidae</taxon>
        <taxon>Funariales</taxon>
        <taxon>Funariaceae</taxon>
        <taxon>Physcomitrium</taxon>
    </lineage>
</organism>
<dbReference type="AlphaFoldDB" id="A0A2K1IVT2"/>
<evidence type="ECO:0000313" key="3">
    <source>
        <dbReference type="EnsemblPlants" id="Pp3c20_18960V3.1"/>
    </source>
</evidence>
<dbReference type="PaxDb" id="3218-PP1S400_32V6.1"/>